<keyword evidence="16" id="KW-1185">Reference proteome</keyword>
<dbReference type="Gene3D" id="3.90.190.20">
    <property type="entry name" value="Mur ligase, C-terminal domain"/>
    <property type="match status" value="1"/>
</dbReference>
<comment type="subcellular location">
    <subcellularLocation>
        <location evidence="10 11">Cytoplasm</location>
    </subcellularLocation>
</comment>
<keyword evidence="1 10" id="KW-0963">Cytoplasm</keyword>
<keyword evidence="7 10" id="KW-0573">Peptidoglycan synthesis</keyword>
<evidence type="ECO:0000256" key="8">
    <source>
        <dbReference type="ARBA" id="ARBA00023306"/>
    </source>
</evidence>
<dbReference type="SUPFAM" id="SSF53244">
    <property type="entry name" value="MurD-like peptide ligases, peptide-binding domain"/>
    <property type="match status" value="1"/>
</dbReference>
<feature type="binding site" evidence="10">
    <location>
        <begin position="123"/>
        <end position="129"/>
    </location>
    <ligand>
        <name>ATP</name>
        <dbReference type="ChEBI" id="CHEBI:30616"/>
    </ligand>
</feature>
<comment type="similarity">
    <text evidence="10">Belongs to the MurCDEF family. MurF subfamily.</text>
</comment>
<evidence type="ECO:0000313" key="15">
    <source>
        <dbReference type="EMBL" id="SEQ61098.1"/>
    </source>
</evidence>
<dbReference type="GO" id="GO:0009252">
    <property type="term" value="P:peptidoglycan biosynthetic process"/>
    <property type="evidence" value="ECO:0007669"/>
    <property type="project" value="UniProtKB-UniRule"/>
</dbReference>
<dbReference type="GO" id="GO:0008360">
    <property type="term" value="P:regulation of cell shape"/>
    <property type="evidence" value="ECO:0007669"/>
    <property type="project" value="UniProtKB-KW"/>
</dbReference>
<keyword evidence="5 10" id="KW-0067">ATP-binding</keyword>
<dbReference type="GO" id="GO:0071555">
    <property type="term" value="P:cell wall organization"/>
    <property type="evidence" value="ECO:0007669"/>
    <property type="project" value="UniProtKB-KW"/>
</dbReference>
<dbReference type="InterPro" id="IPR051046">
    <property type="entry name" value="MurCDEF_CellWall_CoF430Synth"/>
</dbReference>
<feature type="domain" description="Mur ligase N-terminal catalytic" evidence="12">
    <location>
        <begin position="33"/>
        <end position="76"/>
    </location>
</feature>
<dbReference type="Pfam" id="PF08245">
    <property type="entry name" value="Mur_ligase_M"/>
    <property type="match status" value="1"/>
</dbReference>
<dbReference type="GO" id="GO:0008766">
    <property type="term" value="F:UDP-N-acetylmuramoylalanyl-D-glutamyl-2,6-diaminopimelate-D-alanyl-D-alanine ligase activity"/>
    <property type="evidence" value="ECO:0007669"/>
    <property type="project" value="RHEA"/>
</dbReference>
<keyword evidence="6 10" id="KW-0133">Cell shape</keyword>
<dbReference type="Gene3D" id="3.40.1390.10">
    <property type="entry name" value="MurE/MurF, N-terminal domain"/>
    <property type="match status" value="1"/>
</dbReference>
<keyword evidence="8 10" id="KW-0131">Cell cycle</keyword>
<name>A0A1H9HFM2_9ACTN</name>
<feature type="domain" description="Mur ligase C-terminal" evidence="13">
    <location>
        <begin position="347"/>
        <end position="468"/>
    </location>
</feature>
<feature type="domain" description="Mur ligase central" evidence="14">
    <location>
        <begin position="122"/>
        <end position="323"/>
    </location>
</feature>
<evidence type="ECO:0000256" key="3">
    <source>
        <dbReference type="ARBA" id="ARBA00022618"/>
    </source>
</evidence>
<evidence type="ECO:0000256" key="7">
    <source>
        <dbReference type="ARBA" id="ARBA00022984"/>
    </source>
</evidence>
<dbReference type="InterPro" id="IPR013221">
    <property type="entry name" value="Mur_ligase_cen"/>
</dbReference>
<dbReference type="InterPro" id="IPR035911">
    <property type="entry name" value="MurE/MurF_N"/>
</dbReference>
<dbReference type="NCBIfam" id="TIGR01143">
    <property type="entry name" value="murF"/>
    <property type="match status" value="1"/>
</dbReference>
<comment type="catalytic activity">
    <reaction evidence="10 11">
        <text>D-alanyl-D-alanine + UDP-N-acetyl-alpha-D-muramoyl-L-alanyl-gamma-D-glutamyl-meso-2,6-diaminopimelate + ATP = UDP-N-acetyl-alpha-D-muramoyl-L-alanyl-gamma-D-glutamyl-meso-2,6-diaminopimeloyl-D-alanyl-D-alanine + ADP + phosphate + H(+)</text>
        <dbReference type="Rhea" id="RHEA:28374"/>
        <dbReference type="ChEBI" id="CHEBI:15378"/>
        <dbReference type="ChEBI" id="CHEBI:30616"/>
        <dbReference type="ChEBI" id="CHEBI:43474"/>
        <dbReference type="ChEBI" id="CHEBI:57822"/>
        <dbReference type="ChEBI" id="CHEBI:61386"/>
        <dbReference type="ChEBI" id="CHEBI:83905"/>
        <dbReference type="ChEBI" id="CHEBI:456216"/>
        <dbReference type="EC" id="6.3.2.10"/>
    </reaction>
</comment>
<dbReference type="EMBL" id="FOFA01000004">
    <property type="protein sequence ID" value="SEQ61098.1"/>
    <property type="molecule type" value="Genomic_DNA"/>
</dbReference>
<evidence type="ECO:0000256" key="6">
    <source>
        <dbReference type="ARBA" id="ARBA00022960"/>
    </source>
</evidence>
<evidence type="ECO:0000256" key="11">
    <source>
        <dbReference type="RuleBase" id="RU004136"/>
    </source>
</evidence>
<keyword evidence="9 10" id="KW-0961">Cell wall biogenesis/degradation</keyword>
<dbReference type="InterPro" id="IPR004101">
    <property type="entry name" value="Mur_ligase_C"/>
</dbReference>
<comment type="function">
    <text evidence="10 11">Involved in cell wall formation. Catalyzes the final step in the synthesis of UDP-N-acetylmuramoyl-pentapeptide, the precursor of murein.</text>
</comment>
<proteinExistence type="inferred from homology"/>
<reference evidence="16" key="1">
    <citation type="submission" date="2016-10" db="EMBL/GenBank/DDBJ databases">
        <authorList>
            <person name="Varghese N."/>
            <person name="Submissions S."/>
        </authorList>
    </citation>
    <scope>NUCLEOTIDE SEQUENCE [LARGE SCALE GENOMIC DNA]</scope>
    <source>
        <strain evidence="16">CGMCC 4.6856</strain>
    </source>
</reference>
<evidence type="ECO:0000256" key="5">
    <source>
        <dbReference type="ARBA" id="ARBA00022840"/>
    </source>
</evidence>
<dbReference type="STRING" id="1036181.SAMN05421756_104233"/>
<gene>
    <name evidence="10" type="primary">murF</name>
    <name evidence="15" type="ORF">SAMN05421756_104233</name>
</gene>
<dbReference type="RefSeq" id="WP_091180308.1">
    <property type="nucleotide sequence ID" value="NZ_FOFA01000004.1"/>
</dbReference>
<dbReference type="SUPFAM" id="SSF63418">
    <property type="entry name" value="MurE/MurF N-terminal domain"/>
    <property type="match status" value="1"/>
</dbReference>
<evidence type="ECO:0000256" key="9">
    <source>
        <dbReference type="ARBA" id="ARBA00023316"/>
    </source>
</evidence>
<evidence type="ECO:0000313" key="16">
    <source>
        <dbReference type="Proteomes" id="UP000198504"/>
    </source>
</evidence>
<evidence type="ECO:0000259" key="12">
    <source>
        <dbReference type="Pfam" id="PF01225"/>
    </source>
</evidence>
<dbReference type="GO" id="GO:0005524">
    <property type="term" value="F:ATP binding"/>
    <property type="evidence" value="ECO:0007669"/>
    <property type="project" value="UniProtKB-UniRule"/>
</dbReference>
<evidence type="ECO:0000259" key="13">
    <source>
        <dbReference type="Pfam" id="PF02875"/>
    </source>
</evidence>
<accession>A0A1H9HFM2</accession>
<dbReference type="InterPro" id="IPR036615">
    <property type="entry name" value="Mur_ligase_C_dom_sf"/>
</dbReference>
<dbReference type="GO" id="GO:0005737">
    <property type="term" value="C:cytoplasm"/>
    <property type="evidence" value="ECO:0007669"/>
    <property type="project" value="UniProtKB-SubCell"/>
</dbReference>
<evidence type="ECO:0000256" key="2">
    <source>
        <dbReference type="ARBA" id="ARBA00022598"/>
    </source>
</evidence>
<comment type="pathway">
    <text evidence="10 11">Cell wall biogenesis; peptidoglycan biosynthesis.</text>
</comment>
<protein>
    <recommendedName>
        <fullName evidence="10 11">UDP-N-acetylmuramoyl-tripeptide--D-alanyl-D-alanine ligase</fullName>
        <ecNumber evidence="10 11">6.3.2.10</ecNumber>
    </recommendedName>
    <alternativeName>
        <fullName evidence="10">D-alanyl-D-alanine-adding enzyme</fullName>
    </alternativeName>
</protein>
<dbReference type="HAMAP" id="MF_02019">
    <property type="entry name" value="MurF"/>
    <property type="match status" value="1"/>
</dbReference>
<evidence type="ECO:0000256" key="10">
    <source>
        <dbReference type="HAMAP-Rule" id="MF_02019"/>
    </source>
</evidence>
<dbReference type="Gene3D" id="3.40.1190.10">
    <property type="entry name" value="Mur-like, catalytic domain"/>
    <property type="match status" value="1"/>
</dbReference>
<keyword evidence="2 10" id="KW-0436">Ligase</keyword>
<evidence type="ECO:0000259" key="14">
    <source>
        <dbReference type="Pfam" id="PF08245"/>
    </source>
</evidence>
<dbReference type="AlphaFoldDB" id="A0A1H9HFM2"/>
<dbReference type="OrthoDB" id="9800958at2"/>
<dbReference type="GO" id="GO:0047480">
    <property type="term" value="F:UDP-N-acetylmuramoyl-tripeptide-D-alanyl-D-alanine ligase activity"/>
    <property type="evidence" value="ECO:0007669"/>
    <property type="project" value="UniProtKB-UniRule"/>
</dbReference>
<dbReference type="PANTHER" id="PTHR43024:SF1">
    <property type="entry name" value="UDP-N-ACETYLMURAMOYL-TRIPEPTIDE--D-ALANYL-D-ALANINE LIGASE"/>
    <property type="match status" value="1"/>
</dbReference>
<dbReference type="PANTHER" id="PTHR43024">
    <property type="entry name" value="UDP-N-ACETYLMURAMOYL-TRIPEPTIDE--D-ALANYL-D-ALANINE LIGASE"/>
    <property type="match status" value="1"/>
</dbReference>
<dbReference type="Pfam" id="PF01225">
    <property type="entry name" value="Mur_ligase"/>
    <property type="match status" value="1"/>
</dbReference>
<sequence length="497" mass="50875">MIPLRVGEVAAVLGALVEPTSSAPVDLDRAASHVTADSRAVALSSLFVALPGERVDGHAYVGQAFAAGAVAALVAHVVPDAPGPQLVVADPLEAFGRVARHVVDRTRATPSRPEGLRVVGLTGSQGKTSTKDLLGAVLAAAGPTVAPAGNLNNELGVPLTVTRVDRTTRFLVAEMGARGIGHVAYLCRIAPPDVAVVLNVGHAHVGEFGGQDAIARAKGELVEALGADGVAVLNRDDPRVWGMRSRTRARVLPFAVVDPQAGRPAAPDEPDLVWADGLGADDRGRYRFTLHVRTAGEDEQGAVALRVTGRHQVANATAAAAAATALGVDLATVTTALSAAEPASRWRMEVDDRADGVTVVNDSYNANPASMAAAVDTLAELGRGRGRTWAVVGDMLELGAEAPALHAALAAQLAAAEVDEVVALGEFAPLLVEGQPGRARVARSAAEAAAWVRADVLPGDVVLVKASRGLALDVVADEILRAPDRERATSPEAGGGA</sequence>
<dbReference type="GO" id="GO:0051301">
    <property type="term" value="P:cell division"/>
    <property type="evidence" value="ECO:0007669"/>
    <property type="project" value="UniProtKB-KW"/>
</dbReference>
<organism evidence="15 16">
    <name type="scientific">Microlunatus flavus</name>
    <dbReference type="NCBI Taxonomy" id="1036181"/>
    <lineage>
        <taxon>Bacteria</taxon>
        <taxon>Bacillati</taxon>
        <taxon>Actinomycetota</taxon>
        <taxon>Actinomycetes</taxon>
        <taxon>Propionibacteriales</taxon>
        <taxon>Propionibacteriaceae</taxon>
        <taxon>Microlunatus</taxon>
    </lineage>
</organism>
<dbReference type="Pfam" id="PF02875">
    <property type="entry name" value="Mur_ligase_C"/>
    <property type="match status" value="1"/>
</dbReference>
<keyword evidence="4 10" id="KW-0547">Nucleotide-binding</keyword>
<evidence type="ECO:0000256" key="1">
    <source>
        <dbReference type="ARBA" id="ARBA00022490"/>
    </source>
</evidence>
<dbReference type="InterPro" id="IPR036565">
    <property type="entry name" value="Mur-like_cat_sf"/>
</dbReference>
<dbReference type="UniPathway" id="UPA00219"/>
<dbReference type="SUPFAM" id="SSF53623">
    <property type="entry name" value="MurD-like peptide ligases, catalytic domain"/>
    <property type="match status" value="1"/>
</dbReference>
<dbReference type="Proteomes" id="UP000198504">
    <property type="component" value="Unassembled WGS sequence"/>
</dbReference>
<keyword evidence="3 10" id="KW-0132">Cell division</keyword>
<dbReference type="EC" id="6.3.2.10" evidence="10 11"/>
<dbReference type="InterPro" id="IPR005863">
    <property type="entry name" value="UDP-N-AcMur_synth"/>
</dbReference>
<dbReference type="InterPro" id="IPR000713">
    <property type="entry name" value="Mur_ligase_N"/>
</dbReference>
<evidence type="ECO:0000256" key="4">
    <source>
        <dbReference type="ARBA" id="ARBA00022741"/>
    </source>
</evidence>